<dbReference type="InterPro" id="IPR003945">
    <property type="entry name" value="NU5C-like"/>
</dbReference>
<keyword evidence="11" id="KW-0830">Ubiquinone</keyword>
<dbReference type="GO" id="GO:0042773">
    <property type="term" value="P:ATP synthesis coupled electron transport"/>
    <property type="evidence" value="ECO:0007669"/>
    <property type="project" value="InterPro"/>
</dbReference>
<organism evidence="11 12">
    <name type="scientific">Trachymyrmex septentrionalis</name>
    <dbReference type="NCBI Taxonomy" id="34720"/>
    <lineage>
        <taxon>Eukaryota</taxon>
        <taxon>Metazoa</taxon>
        <taxon>Ecdysozoa</taxon>
        <taxon>Arthropoda</taxon>
        <taxon>Hexapoda</taxon>
        <taxon>Insecta</taxon>
        <taxon>Pterygota</taxon>
        <taxon>Neoptera</taxon>
        <taxon>Endopterygota</taxon>
        <taxon>Hymenoptera</taxon>
        <taxon>Apocrita</taxon>
        <taxon>Aculeata</taxon>
        <taxon>Formicoidea</taxon>
        <taxon>Formicidae</taxon>
        <taxon>Myrmicinae</taxon>
        <taxon>Trachymyrmex</taxon>
    </lineage>
</organism>
<evidence type="ECO:0000256" key="2">
    <source>
        <dbReference type="ARBA" id="ARBA00004141"/>
    </source>
</evidence>
<feature type="transmembrane region" description="Helical" evidence="9">
    <location>
        <begin position="213"/>
        <end position="233"/>
    </location>
</feature>
<dbReference type="EC" id="7.1.1.2" evidence="3"/>
<evidence type="ECO:0000256" key="8">
    <source>
        <dbReference type="ARBA" id="ARBA00049551"/>
    </source>
</evidence>
<dbReference type="GO" id="GO:0008137">
    <property type="term" value="F:NADH dehydrogenase (ubiquinone) activity"/>
    <property type="evidence" value="ECO:0007669"/>
    <property type="project" value="UniProtKB-EC"/>
</dbReference>
<protein>
    <recommendedName>
        <fullName evidence="3">NADH:ubiquinone reductase (H(+)-translocating)</fullName>
        <ecNumber evidence="3">7.1.1.2</ecNumber>
    </recommendedName>
    <alternativeName>
        <fullName evidence="7">NADH dehydrogenase subunit 5</fullName>
    </alternativeName>
</protein>
<dbReference type="STRING" id="34720.A0A151K3U8"/>
<feature type="transmembrane region" description="Helical" evidence="9">
    <location>
        <begin position="64"/>
        <end position="81"/>
    </location>
</feature>
<feature type="transmembrane region" description="Helical" evidence="9">
    <location>
        <begin position="6"/>
        <end position="26"/>
    </location>
</feature>
<evidence type="ECO:0000256" key="6">
    <source>
        <dbReference type="ARBA" id="ARBA00023136"/>
    </source>
</evidence>
<comment type="caution">
    <text evidence="11">The sequence shown here is derived from an EMBL/GenBank/DDBJ whole genome shotgun (WGS) entry which is preliminary data.</text>
</comment>
<keyword evidence="4 9" id="KW-0812">Transmembrane</keyword>
<keyword evidence="5 9" id="KW-1133">Transmembrane helix</keyword>
<dbReference type="GO" id="GO:0016020">
    <property type="term" value="C:membrane"/>
    <property type="evidence" value="ECO:0007669"/>
    <property type="project" value="UniProtKB-SubCell"/>
</dbReference>
<keyword evidence="12" id="KW-1185">Reference proteome</keyword>
<evidence type="ECO:0000256" key="9">
    <source>
        <dbReference type="SAM" id="Phobius"/>
    </source>
</evidence>
<name>A0A151K3U8_9HYME</name>
<comment type="subcellular location">
    <subcellularLocation>
        <location evidence="2">Membrane</location>
        <topology evidence="2">Multi-pass membrane protein</topology>
    </subcellularLocation>
</comment>
<dbReference type="Proteomes" id="UP000078541">
    <property type="component" value="Unassembled WGS sequence"/>
</dbReference>
<dbReference type="Pfam" id="PF00361">
    <property type="entry name" value="Proton_antipo_M"/>
    <property type="match status" value="1"/>
</dbReference>
<reference evidence="11 12" key="1">
    <citation type="submission" date="2016-03" db="EMBL/GenBank/DDBJ databases">
        <title>Trachymyrmex septentrionalis WGS genome.</title>
        <authorList>
            <person name="Nygaard S."/>
            <person name="Hu H."/>
            <person name="Boomsma J."/>
            <person name="Zhang G."/>
        </authorList>
    </citation>
    <scope>NUCLEOTIDE SEQUENCE [LARGE SCALE GENOMIC DNA]</scope>
    <source>
        <strain evidence="11">Tsep2-gDNA-1</strain>
        <tissue evidence="11">Whole body</tissue>
    </source>
</reference>
<dbReference type="EMBL" id="LKEZ01003285">
    <property type="protein sequence ID" value="KYN50671.1"/>
    <property type="molecule type" value="Genomic_DNA"/>
</dbReference>
<accession>A0A151K3U8</accession>
<evidence type="ECO:0000256" key="1">
    <source>
        <dbReference type="ARBA" id="ARBA00003257"/>
    </source>
</evidence>
<feature type="transmembrane region" description="Helical" evidence="9">
    <location>
        <begin position="38"/>
        <end position="58"/>
    </location>
</feature>
<feature type="transmembrane region" description="Helical" evidence="9">
    <location>
        <begin position="171"/>
        <end position="193"/>
    </location>
</feature>
<dbReference type="PANTHER" id="PTHR42829">
    <property type="entry name" value="NADH-UBIQUINONE OXIDOREDUCTASE CHAIN 5"/>
    <property type="match status" value="1"/>
</dbReference>
<dbReference type="InterPro" id="IPR001750">
    <property type="entry name" value="ND/Mrp_TM"/>
</dbReference>
<comment type="function">
    <text evidence="1">Core subunit of the mitochondrial membrane respiratory chain NADH dehydrogenase (Complex I) that is believed to belong to the minimal assembly required for catalysis. Complex I functions in the transfer of electrons from NADH to the respiratory chain. The immediate electron acceptor for the enzyme is believed to be ubiquinone.</text>
</comment>
<comment type="catalytic activity">
    <reaction evidence="8">
        <text>a ubiquinone + NADH + 5 H(+)(in) = a ubiquinol + NAD(+) + 4 H(+)(out)</text>
        <dbReference type="Rhea" id="RHEA:29091"/>
        <dbReference type="Rhea" id="RHEA-COMP:9565"/>
        <dbReference type="Rhea" id="RHEA-COMP:9566"/>
        <dbReference type="ChEBI" id="CHEBI:15378"/>
        <dbReference type="ChEBI" id="CHEBI:16389"/>
        <dbReference type="ChEBI" id="CHEBI:17976"/>
        <dbReference type="ChEBI" id="CHEBI:57540"/>
        <dbReference type="ChEBI" id="CHEBI:57945"/>
        <dbReference type="EC" id="7.1.1.2"/>
    </reaction>
</comment>
<sequence>AIAAPTPVSALVHSSTLVTAGVYLLIRFNKFLIISDIRFILMFLSVITMFISGIIANFENDFKKIIALSTLRQLGFIMIILRLGYRVLAYYHLLVHAIFKSILFISAGIVIHIIKSRQDIRLLGNLNEIFPFVIIRIIISNMALMGVPFISGFYRKDLIIEIIYMENGVNVFILLIIVISLLLTVSYSIRFFYYLFFNGRVKFYRYVYVEEDVYFNLSMIIIIFIRIMLGSILN</sequence>
<keyword evidence="6 9" id="KW-0472">Membrane</keyword>
<dbReference type="AlphaFoldDB" id="A0A151K3U8"/>
<proteinExistence type="predicted"/>
<dbReference type="PRINTS" id="PR01434">
    <property type="entry name" value="NADHDHGNASE5"/>
</dbReference>
<evidence type="ECO:0000256" key="4">
    <source>
        <dbReference type="ARBA" id="ARBA00022692"/>
    </source>
</evidence>
<evidence type="ECO:0000313" key="12">
    <source>
        <dbReference type="Proteomes" id="UP000078541"/>
    </source>
</evidence>
<dbReference type="PANTHER" id="PTHR42829:SF2">
    <property type="entry name" value="NADH-UBIQUINONE OXIDOREDUCTASE CHAIN 5"/>
    <property type="match status" value="1"/>
</dbReference>
<evidence type="ECO:0000256" key="7">
    <source>
        <dbReference type="ARBA" id="ARBA00031027"/>
    </source>
</evidence>
<feature type="non-terminal residue" evidence="11">
    <location>
        <position position="1"/>
    </location>
</feature>
<feature type="domain" description="NADH:quinone oxidoreductase/Mrp antiporter transmembrane" evidence="10">
    <location>
        <begin position="2"/>
        <end position="180"/>
    </location>
</feature>
<gene>
    <name evidence="11" type="ORF">ALC56_00047</name>
</gene>
<feature type="transmembrane region" description="Helical" evidence="9">
    <location>
        <begin position="129"/>
        <end position="150"/>
    </location>
</feature>
<evidence type="ECO:0000256" key="5">
    <source>
        <dbReference type="ARBA" id="ARBA00022989"/>
    </source>
</evidence>
<evidence type="ECO:0000259" key="10">
    <source>
        <dbReference type="Pfam" id="PF00361"/>
    </source>
</evidence>
<feature type="transmembrane region" description="Helical" evidence="9">
    <location>
        <begin position="93"/>
        <end position="114"/>
    </location>
</feature>
<dbReference type="GO" id="GO:0003954">
    <property type="term" value="F:NADH dehydrogenase activity"/>
    <property type="evidence" value="ECO:0007669"/>
    <property type="project" value="TreeGrafter"/>
</dbReference>
<dbReference type="GO" id="GO:0015990">
    <property type="term" value="P:electron transport coupled proton transport"/>
    <property type="evidence" value="ECO:0007669"/>
    <property type="project" value="TreeGrafter"/>
</dbReference>
<evidence type="ECO:0000313" key="11">
    <source>
        <dbReference type="EMBL" id="KYN50671.1"/>
    </source>
</evidence>
<evidence type="ECO:0000256" key="3">
    <source>
        <dbReference type="ARBA" id="ARBA00012944"/>
    </source>
</evidence>